<feature type="domain" description="HYDIN/VesB/CFA65-like Ig-like" evidence="9">
    <location>
        <begin position="811"/>
        <end position="909"/>
    </location>
</feature>
<keyword evidence="11" id="KW-1185">Reference proteome</keyword>
<dbReference type="InterPro" id="IPR054090">
    <property type="entry name" value="Cep192_Spd-2-like_dom"/>
</dbReference>
<comment type="caution">
    <text evidence="10">The sequence shown here is derived from an EMBL/GenBank/DDBJ whole genome shotgun (WGS) entry which is preliminary data.</text>
</comment>
<protein>
    <submittedName>
        <fullName evidence="10">Laccase family multicopper oxidase</fullName>
    </submittedName>
</protein>
<dbReference type="Gene3D" id="2.60.40.10">
    <property type="entry name" value="Immunoglobulins"/>
    <property type="match status" value="7"/>
</dbReference>
<evidence type="ECO:0000259" key="8">
    <source>
        <dbReference type="Pfam" id="PF22073"/>
    </source>
</evidence>
<keyword evidence="6" id="KW-1133">Transmembrane helix</keyword>
<feature type="domain" description="DUF6801" evidence="7">
    <location>
        <begin position="1"/>
        <end position="122"/>
    </location>
</feature>
<keyword evidence="3" id="KW-0963">Cytoplasm</keyword>
<dbReference type="eggNOG" id="COG2931">
    <property type="taxonomic scope" value="Bacteria"/>
</dbReference>
<feature type="domain" description="HYDIN/VesB/CFA65-like Ig-like" evidence="9">
    <location>
        <begin position="491"/>
        <end position="586"/>
    </location>
</feature>
<feature type="transmembrane region" description="Helical" evidence="6">
    <location>
        <begin position="927"/>
        <end position="944"/>
    </location>
</feature>
<evidence type="ECO:0000256" key="1">
    <source>
        <dbReference type="ARBA" id="ARBA00004138"/>
    </source>
</evidence>
<dbReference type="PANTHER" id="PTHR46127:SF1">
    <property type="entry name" value="CILIA- AND FLAGELLA-ASSOCIATED PROTEIN 65"/>
    <property type="match status" value="1"/>
</dbReference>
<dbReference type="EMBL" id="AMRJ01000006">
    <property type="protein sequence ID" value="EKF74998.1"/>
    <property type="molecule type" value="Genomic_DNA"/>
</dbReference>
<feature type="domain" description="HYDIN/VesB/CFA65-like Ig-like" evidence="9">
    <location>
        <begin position="609"/>
        <end position="696"/>
    </location>
</feature>
<evidence type="ECO:0000313" key="10">
    <source>
        <dbReference type="EMBL" id="EKF74998.1"/>
    </source>
</evidence>
<dbReference type="Pfam" id="PF22544">
    <property type="entry name" value="HYDIN_VesB_CFA65-like_Ig"/>
    <property type="match status" value="6"/>
</dbReference>
<sequence length="950" mass="95198">MPDSLPAGEATGAFNLQVTATAEGNTYQGLTLVGAQTLEGTATANSSVTGPGGLNLPIAVPLAIASTDISAISGPFDIVATGDTPSLTFSESNQGQVDIRVDRDLAMSLIARRGDGSPIDFGESWHDPDNADAFVVSCSMDDARMADEGKDNLLHRFTVTPAQSTTGPVLHTDPDTLDFGQVVTGLTGTQTLTLSNNGDATLVVSVISLAGSQAADFSDSHDCASVPVDGSCTVTVNFSPAATGVRSAMLSIASNDAENGNREISLLGEGVVQSSPAIDLGGQILLDFGQVQAGNSATRELVISNTGSAALTISKLAVSGAADFSLDKSCSTIAAGDSCSATLGFTPTAAGAFNATLILQSNDPVTPTLNLYLQGKGTATPTPSLSLSPANLAFAEVEVGKSSQKTLLLANTGNADLQIDSVTLAGSGSTAYALAADCSLIVAGQTCPVQVSFTPLTAQSYNAHINVDSNAGNSPSAVVTLSGKGVPLATPALAVSPLSLDLGQSQVGSTAKEVVTLSNTGTAVLSVSASLDGTDSNTFAFSGDCSAVAPGSDCLLTVSFSPVSIGMKKASLVLQSNDPDNVSISLALSAEGTPQPQPEIKVLPLSLVFDALPLGSTAEQTVNVSNNGDGPLALTAITMQGEAYNHSSDCPPSLPAGQSCTITVTFAADASGDYPGTLTITSDDADQPDLSIDLQGSVVPVPVPVLVMDPQTLSFAPTLVGDAVSRSVTLSNGGSAALSLDSITLDASADFSLSHDCGSGLVPSAQCTVTVVFRPASPGGHTGLLTLESSDLMPSQRAIPLSGNGQAMPAPHLSINPGRLEFGPVGLGNTQTTELAIFNDGNVSLDVSSALSGDNAFSRLDGDDCQPLLPGRQCSVALSFRPAHPGTLSASLAVTAESLDKPMAVALSGQAVPAGGNGATPVGQGSGGSVGLAGLVLLGLLAGGRNKRTR</sequence>
<evidence type="ECO:0000256" key="5">
    <source>
        <dbReference type="ARBA" id="ARBA00023273"/>
    </source>
</evidence>
<feature type="domain" description="HYDIN/VesB/CFA65-like Ig-like" evidence="9">
    <location>
        <begin position="168"/>
        <end position="265"/>
    </location>
</feature>
<evidence type="ECO:0000259" key="9">
    <source>
        <dbReference type="Pfam" id="PF22544"/>
    </source>
</evidence>
<evidence type="ECO:0000313" key="11">
    <source>
        <dbReference type="Proteomes" id="UP000010164"/>
    </source>
</evidence>
<dbReference type="Proteomes" id="UP000010164">
    <property type="component" value="Unassembled WGS sequence"/>
</dbReference>
<comment type="subcellular location">
    <subcellularLocation>
        <location evidence="1">Cell projection</location>
        <location evidence="1">Cilium</location>
    </subcellularLocation>
    <subcellularLocation>
        <location evidence="2">Cytoplasm</location>
    </subcellularLocation>
</comment>
<accession>L0WDU7</accession>
<proteinExistence type="predicted"/>
<keyword evidence="5" id="KW-0966">Cell projection</keyword>
<gene>
    <name evidence="10" type="ORF">A11A3_06076</name>
</gene>
<dbReference type="GO" id="GO:0005737">
    <property type="term" value="C:cytoplasm"/>
    <property type="evidence" value="ECO:0007669"/>
    <property type="project" value="UniProtKB-SubCell"/>
</dbReference>
<evidence type="ECO:0000259" key="7">
    <source>
        <dbReference type="Pfam" id="PF20611"/>
    </source>
</evidence>
<dbReference type="Pfam" id="PF22073">
    <property type="entry name" value="Cep192_D4"/>
    <property type="match status" value="1"/>
</dbReference>
<evidence type="ECO:0000256" key="2">
    <source>
        <dbReference type="ARBA" id="ARBA00004496"/>
    </source>
</evidence>
<dbReference type="PANTHER" id="PTHR46127">
    <property type="entry name" value="CILIA- AND FLAGELLA-ASSOCIATED PROTEIN 65"/>
    <property type="match status" value="1"/>
</dbReference>
<feature type="domain" description="HYDIN/VesB/CFA65-like Ig-like" evidence="9">
    <location>
        <begin position="383"/>
        <end position="484"/>
    </location>
</feature>
<reference evidence="10 11" key="1">
    <citation type="journal article" date="2012" name="J. Bacteriol.">
        <title>Genome Sequence of the Alkane-Degrading Bacterium Alcanivorax hongdengensis Type Strain A-11-3.</title>
        <authorList>
            <person name="Lai Q."/>
            <person name="Shao Z."/>
        </authorList>
    </citation>
    <scope>NUCLEOTIDE SEQUENCE [LARGE SCALE GENOMIC DNA]</scope>
    <source>
        <strain evidence="10 11">A-11-3</strain>
    </source>
</reference>
<name>L0WDU7_9GAMM</name>
<dbReference type="InterPro" id="IPR053879">
    <property type="entry name" value="HYDIN_VesB_CFA65-like_Ig"/>
</dbReference>
<keyword evidence="4" id="KW-0969">Cilium</keyword>
<keyword evidence="6" id="KW-0472">Membrane</keyword>
<evidence type="ECO:0000256" key="3">
    <source>
        <dbReference type="ARBA" id="ARBA00022490"/>
    </source>
</evidence>
<dbReference type="NCBIfam" id="NF012200">
    <property type="entry name" value="choice_anch_D"/>
    <property type="match status" value="7"/>
</dbReference>
<feature type="domain" description="Cep192/Spd-2-like" evidence="8">
    <location>
        <begin position="704"/>
        <end position="805"/>
    </location>
</feature>
<dbReference type="InterPro" id="IPR046542">
    <property type="entry name" value="DUF6801"/>
</dbReference>
<evidence type="ECO:0000256" key="4">
    <source>
        <dbReference type="ARBA" id="ARBA00023069"/>
    </source>
</evidence>
<dbReference type="PATRIC" id="fig|1177179.3.peg.1222"/>
<dbReference type="InterPro" id="IPR013783">
    <property type="entry name" value="Ig-like_fold"/>
</dbReference>
<keyword evidence="6" id="KW-0812">Transmembrane</keyword>
<dbReference type="eggNOG" id="COG3386">
    <property type="taxonomic scope" value="Bacteria"/>
</dbReference>
<feature type="domain" description="HYDIN/VesB/CFA65-like Ig-like" evidence="9">
    <location>
        <begin position="285"/>
        <end position="375"/>
    </location>
</feature>
<dbReference type="InterPro" id="IPR052614">
    <property type="entry name" value="CFAP65"/>
</dbReference>
<dbReference type="Pfam" id="PF20611">
    <property type="entry name" value="DUF6801"/>
    <property type="match status" value="1"/>
</dbReference>
<dbReference type="STRING" id="1177179.A11A3_06076"/>
<dbReference type="AlphaFoldDB" id="L0WDU7"/>
<evidence type="ECO:0000256" key="6">
    <source>
        <dbReference type="SAM" id="Phobius"/>
    </source>
</evidence>
<organism evidence="10 11">
    <name type="scientific">Alcanivorax hongdengensis A-11-3</name>
    <dbReference type="NCBI Taxonomy" id="1177179"/>
    <lineage>
        <taxon>Bacteria</taxon>
        <taxon>Pseudomonadati</taxon>
        <taxon>Pseudomonadota</taxon>
        <taxon>Gammaproteobacteria</taxon>
        <taxon>Oceanospirillales</taxon>
        <taxon>Alcanivoracaceae</taxon>
        <taxon>Alcanivorax</taxon>
    </lineage>
</organism>